<gene>
    <name evidence="2" type="ORF">SAMN05720469_12232</name>
</gene>
<sequence length="778" mass="85444">MKKGIRIIGIVLAALLLLFFAACLIAPKFAGRYIEGHSREWIGRKIQIGSISFNPFRFTVRIENFDLFENDDTTKFVSFREFFVNVDPSCLLVGDICLSEVRMDSPFARVVKNGEHFNFSDILDRFAVSDSSADSSSSKLETLAEASETDSVQTQKSQGENFPQEQSSSDAAGSALPLGISIRQIAVLSGNVIFEDGEVQSHLELKNFSVRVPEIYFSDKKTSAGLELSFASGGALKVFADYNMQQGNFGVRVKLSDFSMGVVQPYLKTALQFQDLSGKVGVDISATGNVKDVLSASVKGSVSVDDVVLTETSGKTLEVAHLGVGIGDVNLGKNRFVLDSLTLRRASAHFDLYKNSNNIQVFLTPKNSSGESGEQEFRDSVLAASVDSTAAKTLDTNSEKSPNDSLKNELSQTPSLQASLAKLSVSETKFTFNDNTIPGGFSYTVSGIALDASNIALDKQVSLLVHAALPHGGSVKVSAKMLPSDRTSLQANIDVKNVNMADFSKYSEHYTGYPLEAGSLGFASDNVIRHYEIDSRNNIDIYNLTVGDKPSDAKPEYTVPMKIALYILKDKDGKIAFDIPVKGNLQDPEFSYGKIVWQTLVNLLVKVALSPAKLIFGNSTPSDFAFDIAADDFTSEQYGIAQEWTKVLSLKPGSKLTVVQVYNPKKQQESFLRKMEKLEFYRAQTGKANLTPVERKAALEAKDDDAFKQFQETWKRPSDKELLEMLNRLAQQRNEKLQKILATQDGVSAQNLKVRLATAEERRSIGNKSVFRMSVQLP</sequence>
<dbReference type="InterPro" id="IPR008023">
    <property type="entry name" value="DUF748"/>
</dbReference>
<dbReference type="PANTHER" id="PTHR30441:SF8">
    <property type="entry name" value="DUF748 DOMAIN-CONTAINING PROTEIN"/>
    <property type="match status" value="1"/>
</dbReference>
<evidence type="ECO:0000313" key="3">
    <source>
        <dbReference type="Proteomes" id="UP000184275"/>
    </source>
</evidence>
<dbReference type="EMBL" id="FRAW01000022">
    <property type="protein sequence ID" value="SHK89284.1"/>
    <property type="molecule type" value="Genomic_DNA"/>
</dbReference>
<evidence type="ECO:0000313" key="2">
    <source>
        <dbReference type="EMBL" id="SHK89284.1"/>
    </source>
</evidence>
<dbReference type="GO" id="GO:0005886">
    <property type="term" value="C:plasma membrane"/>
    <property type="evidence" value="ECO:0007669"/>
    <property type="project" value="TreeGrafter"/>
</dbReference>
<reference evidence="3" key="1">
    <citation type="submission" date="2016-11" db="EMBL/GenBank/DDBJ databases">
        <authorList>
            <person name="Varghese N."/>
            <person name="Submissions S."/>
        </authorList>
    </citation>
    <scope>NUCLEOTIDE SEQUENCE [LARGE SCALE GENOMIC DNA]</scope>
    <source>
        <strain evidence="3">UWOS</strain>
    </source>
</reference>
<accession>A0A1M6W673</accession>
<feature type="compositionally biased region" description="Polar residues" evidence="1">
    <location>
        <begin position="149"/>
        <end position="171"/>
    </location>
</feature>
<evidence type="ECO:0008006" key="4">
    <source>
        <dbReference type="Google" id="ProtNLM"/>
    </source>
</evidence>
<dbReference type="PROSITE" id="PS51257">
    <property type="entry name" value="PROKAR_LIPOPROTEIN"/>
    <property type="match status" value="1"/>
</dbReference>
<dbReference type="PANTHER" id="PTHR30441">
    <property type="entry name" value="DUF748 DOMAIN-CONTAINING PROTEIN"/>
    <property type="match status" value="1"/>
</dbReference>
<evidence type="ECO:0000256" key="1">
    <source>
        <dbReference type="SAM" id="MobiDB-lite"/>
    </source>
</evidence>
<dbReference type="Proteomes" id="UP000184275">
    <property type="component" value="Unassembled WGS sequence"/>
</dbReference>
<proteinExistence type="predicted"/>
<dbReference type="Pfam" id="PF05359">
    <property type="entry name" value="DUF748"/>
    <property type="match status" value="1"/>
</dbReference>
<feature type="region of interest" description="Disordered" evidence="1">
    <location>
        <begin position="392"/>
        <end position="412"/>
    </location>
</feature>
<feature type="compositionally biased region" description="Polar residues" evidence="1">
    <location>
        <begin position="403"/>
        <end position="412"/>
    </location>
</feature>
<protein>
    <recommendedName>
        <fullName evidence="4">AsmA family protein</fullName>
    </recommendedName>
</protein>
<dbReference type="RefSeq" id="WP_073305072.1">
    <property type="nucleotide sequence ID" value="NZ_FRAW01000022.1"/>
</dbReference>
<keyword evidence="3" id="KW-1185">Reference proteome</keyword>
<dbReference type="GO" id="GO:0090313">
    <property type="term" value="P:regulation of protein targeting to membrane"/>
    <property type="evidence" value="ECO:0007669"/>
    <property type="project" value="TreeGrafter"/>
</dbReference>
<feature type="region of interest" description="Disordered" evidence="1">
    <location>
        <begin position="139"/>
        <end position="172"/>
    </location>
</feature>
<name>A0A1M6W673_9BACT</name>
<dbReference type="InterPro" id="IPR052894">
    <property type="entry name" value="AsmA-related"/>
</dbReference>
<organism evidence="2 3">
    <name type="scientific">Fibrobacter intestinalis</name>
    <dbReference type="NCBI Taxonomy" id="28122"/>
    <lineage>
        <taxon>Bacteria</taxon>
        <taxon>Pseudomonadati</taxon>
        <taxon>Fibrobacterota</taxon>
        <taxon>Fibrobacteria</taxon>
        <taxon>Fibrobacterales</taxon>
        <taxon>Fibrobacteraceae</taxon>
        <taxon>Fibrobacter</taxon>
    </lineage>
</organism>
<dbReference type="AlphaFoldDB" id="A0A1M6W673"/>